<evidence type="ECO:0000313" key="5">
    <source>
        <dbReference type="Proteomes" id="UP000661691"/>
    </source>
</evidence>
<dbReference type="InterPro" id="IPR041614">
    <property type="entry name" value="DprA_WH"/>
</dbReference>
<proteinExistence type="inferred from homology"/>
<dbReference type="Gene3D" id="3.40.50.450">
    <property type="match status" value="1"/>
</dbReference>
<dbReference type="PANTHER" id="PTHR43022:SF1">
    <property type="entry name" value="PROTEIN SMF"/>
    <property type="match status" value="1"/>
</dbReference>
<sequence length="365" mass="40905">MDSKYGLIAMHQISGVGWHTIEKLYQIGWEPSRMPSEKMFHQLSKLNVSGQLITKIKKRWHAQFIQEVKKELDTRNITAITWLDEQYPPLLKEIAKPPWILYAKGQLQLLNHLPTLAIVGTRKPTIYGEKVTMQICSELAKHDWTIISGMAMGIDGEVHRHVLEVGGKTIAVLATGVDVVYPKINRKLYTQLIQDGLVISESPPGTTAHAGLFPQRNRIISGLSQGTLVIEAAERSGSLITADFSLEQGKDVFAIPGPITSDKSAGTNQLIQQGAKCVTQVDDILEEFSFVSERIVHQQQKKQVELDSNEQLIMDLMSAHPISLAEITEKVGAHMDIQKIHQTLIFLEMKGEIIQLPGMQYIFRM</sequence>
<keyword evidence="5" id="KW-1185">Reference proteome</keyword>
<reference evidence="4" key="1">
    <citation type="submission" date="2020-09" db="EMBL/GenBank/DDBJ databases">
        <title>A novel bacterium of genus Hazenella, isolated from South China Sea.</title>
        <authorList>
            <person name="Huang H."/>
            <person name="Mo K."/>
            <person name="Hu Y."/>
        </authorList>
    </citation>
    <scope>NUCLEOTIDE SEQUENCE</scope>
    <source>
        <strain evidence="4">IB182357</strain>
    </source>
</reference>
<organism evidence="4 5">
    <name type="scientific">Polycladospora coralii</name>
    <dbReference type="NCBI Taxonomy" id="2771432"/>
    <lineage>
        <taxon>Bacteria</taxon>
        <taxon>Bacillati</taxon>
        <taxon>Bacillota</taxon>
        <taxon>Bacilli</taxon>
        <taxon>Bacillales</taxon>
        <taxon>Thermoactinomycetaceae</taxon>
        <taxon>Polycladospora</taxon>
    </lineage>
</organism>
<dbReference type="EMBL" id="JACXAH010000003">
    <property type="protein sequence ID" value="MBD1371466.1"/>
    <property type="molecule type" value="Genomic_DNA"/>
</dbReference>
<dbReference type="InterPro" id="IPR057666">
    <property type="entry name" value="DrpA_SLOG"/>
</dbReference>
<evidence type="ECO:0000259" key="3">
    <source>
        <dbReference type="Pfam" id="PF17782"/>
    </source>
</evidence>
<dbReference type="PANTHER" id="PTHR43022">
    <property type="entry name" value="PROTEIN SMF"/>
    <property type="match status" value="1"/>
</dbReference>
<name>A0A926N7J1_9BACL</name>
<dbReference type="Proteomes" id="UP000661691">
    <property type="component" value="Unassembled WGS sequence"/>
</dbReference>
<feature type="domain" description="Smf/DprA SLOG" evidence="2">
    <location>
        <begin position="79"/>
        <end position="288"/>
    </location>
</feature>
<dbReference type="InterPro" id="IPR036388">
    <property type="entry name" value="WH-like_DNA-bd_sf"/>
</dbReference>
<dbReference type="Pfam" id="PF02481">
    <property type="entry name" value="DNA_processg_A"/>
    <property type="match status" value="1"/>
</dbReference>
<evidence type="ECO:0000256" key="1">
    <source>
        <dbReference type="ARBA" id="ARBA00006525"/>
    </source>
</evidence>
<gene>
    <name evidence="4" type="primary">dprA</name>
    <name evidence="4" type="ORF">IC620_03740</name>
</gene>
<dbReference type="AlphaFoldDB" id="A0A926N7J1"/>
<dbReference type="Gene3D" id="1.10.10.10">
    <property type="entry name" value="Winged helix-like DNA-binding domain superfamily/Winged helix DNA-binding domain"/>
    <property type="match status" value="1"/>
</dbReference>
<feature type="domain" description="DprA winged helix" evidence="3">
    <location>
        <begin position="302"/>
        <end position="359"/>
    </location>
</feature>
<evidence type="ECO:0000259" key="2">
    <source>
        <dbReference type="Pfam" id="PF02481"/>
    </source>
</evidence>
<dbReference type="InterPro" id="IPR003488">
    <property type="entry name" value="DprA"/>
</dbReference>
<comment type="similarity">
    <text evidence="1">Belongs to the DprA/Smf family.</text>
</comment>
<dbReference type="NCBIfam" id="TIGR00732">
    <property type="entry name" value="dprA"/>
    <property type="match status" value="1"/>
</dbReference>
<dbReference type="Pfam" id="PF17782">
    <property type="entry name" value="WHD_DprA"/>
    <property type="match status" value="1"/>
</dbReference>
<dbReference type="GO" id="GO:0009294">
    <property type="term" value="P:DNA-mediated transformation"/>
    <property type="evidence" value="ECO:0007669"/>
    <property type="project" value="InterPro"/>
</dbReference>
<comment type="caution">
    <text evidence="4">The sequence shown here is derived from an EMBL/GenBank/DDBJ whole genome shotgun (WGS) entry which is preliminary data.</text>
</comment>
<protein>
    <submittedName>
        <fullName evidence="4">DNA-protecting protein DprA</fullName>
    </submittedName>
</protein>
<dbReference type="RefSeq" id="WP_191140161.1">
    <property type="nucleotide sequence ID" value="NZ_JACXAG020000002.1"/>
</dbReference>
<accession>A0A926N7J1</accession>
<evidence type="ECO:0000313" key="4">
    <source>
        <dbReference type="EMBL" id="MBD1371466.1"/>
    </source>
</evidence>
<dbReference type="SUPFAM" id="SSF102405">
    <property type="entry name" value="MCP/YpsA-like"/>
    <property type="match status" value="1"/>
</dbReference>